<accession>A0A2R6XPF1</accession>
<dbReference type="Gramene" id="Mp3g05460.1">
    <property type="protein sequence ID" value="Mp3g05460.1.cds1"/>
    <property type="gene ID" value="Mp3g05460"/>
</dbReference>
<evidence type="ECO:0000313" key="1">
    <source>
        <dbReference type="EMBL" id="PTQ47968.1"/>
    </source>
</evidence>
<sequence length="75" mass="8757">MFIVGDLKLLRRDEGVDRAANNQVCRFSPVSQIIHRRNAEMIIQFCLSLVIQLFTTHRPQMRMLVLCINVVSKSW</sequence>
<dbReference type="AlphaFoldDB" id="A0A2R6XPF1"/>
<keyword evidence="2" id="KW-1185">Reference proteome</keyword>
<evidence type="ECO:0000313" key="2">
    <source>
        <dbReference type="Proteomes" id="UP000244005"/>
    </source>
</evidence>
<organism evidence="1 2">
    <name type="scientific">Marchantia polymorpha</name>
    <name type="common">Common liverwort</name>
    <name type="synonym">Marchantia aquatica</name>
    <dbReference type="NCBI Taxonomy" id="3197"/>
    <lineage>
        <taxon>Eukaryota</taxon>
        <taxon>Viridiplantae</taxon>
        <taxon>Streptophyta</taxon>
        <taxon>Embryophyta</taxon>
        <taxon>Marchantiophyta</taxon>
        <taxon>Marchantiopsida</taxon>
        <taxon>Marchantiidae</taxon>
        <taxon>Marchantiales</taxon>
        <taxon>Marchantiaceae</taxon>
        <taxon>Marchantia</taxon>
    </lineage>
</organism>
<proteinExistence type="predicted"/>
<reference evidence="2" key="1">
    <citation type="journal article" date="2017" name="Cell">
        <title>Insights into land plant evolution garnered from the Marchantia polymorpha genome.</title>
        <authorList>
            <person name="Bowman J.L."/>
            <person name="Kohchi T."/>
            <person name="Yamato K.T."/>
            <person name="Jenkins J."/>
            <person name="Shu S."/>
            <person name="Ishizaki K."/>
            <person name="Yamaoka S."/>
            <person name="Nishihama R."/>
            <person name="Nakamura Y."/>
            <person name="Berger F."/>
            <person name="Adam C."/>
            <person name="Aki S.S."/>
            <person name="Althoff F."/>
            <person name="Araki T."/>
            <person name="Arteaga-Vazquez M.A."/>
            <person name="Balasubrmanian S."/>
            <person name="Barry K."/>
            <person name="Bauer D."/>
            <person name="Boehm C.R."/>
            <person name="Briginshaw L."/>
            <person name="Caballero-Perez J."/>
            <person name="Catarino B."/>
            <person name="Chen F."/>
            <person name="Chiyoda S."/>
            <person name="Chovatia M."/>
            <person name="Davies K.M."/>
            <person name="Delmans M."/>
            <person name="Demura T."/>
            <person name="Dierschke T."/>
            <person name="Dolan L."/>
            <person name="Dorantes-Acosta A.E."/>
            <person name="Eklund D.M."/>
            <person name="Florent S.N."/>
            <person name="Flores-Sandoval E."/>
            <person name="Fujiyama A."/>
            <person name="Fukuzawa H."/>
            <person name="Galik B."/>
            <person name="Grimanelli D."/>
            <person name="Grimwood J."/>
            <person name="Grossniklaus U."/>
            <person name="Hamada T."/>
            <person name="Haseloff J."/>
            <person name="Hetherington A.J."/>
            <person name="Higo A."/>
            <person name="Hirakawa Y."/>
            <person name="Hundley H.N."/>
            <person name="Ikeda Y."/>
            <person name="Inoue K."/>
            <person name="Inoue S.I."/>
            <person name="Ishida S."/>
            <person name="Jia Q."/>
            <person name="Kakita M."/>
            <person name="Kanazawa T."/>
            <person name="Kawai Y."/>
            <person name="Kawashima T."/>
            <person name="Kennedy M."/>
            <person name="Kinose K."/>
            <person name="Kinoshita T."/>
            <person name="Kohara Y."/>
            <person name="Koide E."/>
            <person name="Komatsu K."/>
            <person name="Kopischke S."/>
            <person name="Kubo M."/>
            <person name="Kyozuka J."/>
            <person name="Lagercrantz U."/>
            <person name="Lin S.S."/>
            <person name="Lindquist E."/>
            <person name="Lipzen A.M."/>
            <person name="Lu C.W."/>
            <person name="De Luna E."/>
            <person name="Martienssen R.A."/>
            <person name="Minamino N."/>
            <person name="Mizutani M."/>
            <person name="Mizutani M."/>
            <person name="Mochizuki N."/>
            <person name="Monte I."/>
            <person name="Mosher R."/>
            <person name="Nagasaki H."/>
            <person name="Nakagami H."/>
            <person name="Naramoto S."/>
            <person name="Nishitani K."/>
            <person name="Ohtani M."/>
            <person name="Okamoto T."/>
            <person name="Okumura M."/>
            <person name="Phillips J."/>
            <person name="Pollak B."/>
            <person name="Reinders A."/>
            <person name="Rovekamp M."/>
            <person name="Sano R."/>
            <person name="Sawa S."/>
            <person name="Schmid M.W."/>
            <person name="Shirakawa M."/>
            <person name="Solano R."/>
            <person name="Spunde A."/>
            <person name="Suetsugu N."/>
            <person name="Sugano S."/>
            <person name="Sugiyama A."/>
            <person name="Sun R."/>
            <person name="Suzuki Y."/>
            <person name="Takenaka M."/>
            <person name="Takezawa D."/>
            <person name="Tomogane H."/>
            <person name="Tsuzuki M."/>
            <person name="Ueda T."/>
            <person name="Umeda M."/>
            <person name="Ward J.M."/>
            <person name="Watanabe Y."/>
            <person name="Yazaki K."/>
            <person name="Yokoyama R."/>
            <person name="Yoshitake Y."/>
            <person name="Yotsui I."/>
            <person name="Zachgo S."/>
            <person name="Schmutz J."/>
        </authorList>
    </citation>
    <scope>NUCLEOTIDE SEQUENCE [LARGE SCALE GENOMIC DNA]</scope>
    <source>
        <strain evidence="2">Tak-1</strain>
    </source>
</reference>
<name>A0A2R6XPF1_MARPO</name>
<protein>
    <submittedName>
        <fullName evidence="1">Uncharacterized protein</fullName>
    </submittedName>
</protein>
<gene>
    <name evidence="1" type="ORF">MARPO_0006s0019</name>
</gene>
<dbReference type="EMBL" id="KZ772678">
    <property type="protein sequence ID" value="PTQ47968.1"/>
    <property type="molecule type" value="Genomic_DNA"/>
</dbReference>
<dbReference type="Proteomes" id="UP000244005">
    <property type="component" value="Unassembled WGS sequence"/>
</dbReference>